<sequence>MYKLKKPEKIPVETLLGDIEMMGRKAPNLVTYSSEAPGTGYIVDTKEGDVLMITARNGNVRIRMEDVSAIAEELHNILEDAVWFHGWRKE</sequence>
<comment type="caution">
    <text evidence="1">The sequence shown here is derived from an EMBL/GenBank/DDBJ whole genome shotgun (WGS) entry which is preliminary data.</text>
</comment>
<organism evidence="1 2">
    <name type="scientific">Fusicatenibacter saccharivorans</name>
    <dbReference type="NCBI Taxonomy" id="1150298"/>
    <lineage>
        <taxon>Bacteria</taxon>
        <taxon>Bacillati</taxon>
        <taxon>Bacillota</taxon>
        <taxon>Clostridia</taxon>
        <taxon>Lachnospirales</taxon>
        <taxon>Lachnospiraceae</taxon>
        <taxon>Fusicatenibacter</taxon>
    </lineage>
</organism>
<dbReference type="EMBL" id="JAFHBD010000065">
    <property type="protein sequence ID" value="MBN2954480.1"/>
    <property type="molecule type" value="Genomic_DNA"/>
</dbReference>
<proteinExistence type="predicted"/>
<protein>
    <submittedName>
        <fullName evidence="1">Uncharacterized protein</fullName>
    </submittedName>
</protein>
<dbReference type="Proteomes" id="UP000737612">
    <property type="component" value="Unassembled WGS sequence"/>
</dbReference>
<evidence type="ECO:0000313" key="1">
    <source>
        <dbReference type="EMBL" id="MBN2954480.1"/>
    </source>
</evidence>
<reference evidence="1" key="1">
    <citation type="submission" date="2021-02" db="EMBL/GenBank/DDBJ databases">
        <title>Metagenome-assembled genomes from human diarrheal sample B26.</title>
        <authorList>
            <person name="Ateba T.P."/>
            <person name="Alayande K.A."/>
            <person name="Mwanza M."/>
        </authorList>
    </citation>
    <scope>NUCLEOTIDE SEQUENCE</scope>
    <source>
        <strain evidence="1">06WH</strain>
    </source>
</reference>
<accession>A0A938ZF06</accession>
<name>A0A938ZF06_9FIRM</name>
<dbReference type="AlphaFoldDB" id="A0A938ZF06"/>
<evidence type="ECO:0000313" key="2">
    <source>
        <dbReference type="Proteomes" id="UP000737612"/>
    </source>
</evidence>
<gene>
    <name evidence="1" type="ORF">JTJ23_13030</name>
</gene>